<keyword evidence="2" id="KW-1185">Reference proteome</keyword>
<protein>
    <submittedName>
        <fullName evidence="1">Uncharacterized protein</fullName>
    </submittedName>
</protein>
<name>A0ABS4BX83_9FLAO</name>
<dbReference type="Proteomes" id="UP000670776">
    <property type="component" value="Unassembled WGS sequence"/>
</dbReference>
<proteinExistence type="predicted"/>
<dbReference type="EMBL" id="JAGJCB010000011">
    <property type="protein sequence ID" value="MBP0904601.1"/>
    <property type="molecule type" value="Genomic_DNA"/>
</dbReference>
<evidence type="ECO:0000313" key="1">
    <source>
        <dbReference type="EMBL" id="MBP0904601.1"/>
    </source>
</evidence>
<sequence length="141" mass="16378">MALTIVGEYYLRNKVRDSSNFKEFSSKTNNIKSKTLKEWQSKLGIDNWCILCEPIDEMQVLDDLKGDLPGHEFVGISIDFVNETGIIYHTRPLKDDDIVHELLHVCFPEWSEQIVNYWTDLIINQPEIILPKTEASYCNLT</sequence>
<accession>A0ABS4BX83</accession>
<comment type="caution">
    <text evidence="1">The sequence shown here is derived from an EMBL/GenBank/DDBJ whole genome shotgun (WGS) entry which is preliminary data.</text>
</comment>
<reference evidence="1 2" key="1">
    <citation type="submission" date="2021-04" db="EMBL/GenBank/DDBJ databases">
        <title>Mariniflexile gromovii gen. nov., sp. nov., a gliding bacterium isolated from the sea urchin Strongylocentrotus intermedius.</title>
        <authorList>
            <person name="Ko S."/>
            <person name="Le V."/>
            <person name="Ahn C.-Y."/>
            <person name="Oh H.-M."/>
        </authorList>
    </citation>
    <scope>NUCLEOTIDE SEQUENCE [LARGE SCALE GENOMIC DNA]</scope>
    <source>
        <strain evidence="1 2">KCTC 12570</strain>
    </source>
</reference>
<evidence type="ECO:0000313" key="2">
    <source>
        <dbReference type="Proteomes" id="UP000670776"/>
    </source>
</evidence>
<dbReference type="RefSeq" id="WP_209655491.1">
    <property type="nucleotide sequence ID" value="NZ_JAGJCB010000011.1"/>
</dbReference>
<gene>
    <name evidence="1" type="ORF">J8H85_12240</name>
</gene>
<organism evidence="1 2">
    <name type="scientific">Mariniflexile gromovii</name>
    <dbReference type="NCBI Taxonomy" id="362523"/>
    <lineage>
        <taxon>Bacteria</taxon>
        <taxon>Pseudomonadati</taxon>
        <taxon>Bacteroidota</taxon>
        <taxon>Flavobacteriia</taxon>
        <taxon>Flavobacteriales</taxon>
        <taxon>Flavobacteriaceae</taxon>
        <taxon>Mariniflexile</taxon>
    </lineage>
</organism>